<dbReference type="InterPro" id="IPR000504">
    <property type="entry name" value="RRM_dom"/>
</dbReference>
<dbReference type="InterPro" id="IPR014720">
    <property type="entry name" value="dsRBD_dom"/>
</dbReference>
<feature type="compositionally biased region" description="Polar residues" evidence="3">
    <location>
        <begin position="204"/>
        <end position="213"/>
    </location>
</feature>
<protein>
    <submittedName>
        <fullName evidence="6">Dead end protein-like 1</fullName>
    </submittedName>
</protein>
<proteinExistence type="predicted"/>
<evidence type="ECO:0000256" key="3">
    <source>
        <dbReference type="SAM" id="MobiDB-lite"/>
    </source>
</evidence>
<feature type="domain" description="RRM" evidence="4">
    <location>
        <begin position="10"/>
        <end position="88"/>
    </location>
</feature>
<feature type="domain" description="DRBM" evidence="5">
    <location>
        <begin position="244"/>
        <end position="324"/>
    </location>
</feature>
<sequence>WDGPNPGARCEVFISNIPRDAYEDLLIPLFSSVGSLWEFRLMMNFSGENRGFAYAKYGSSSVAADAIRVLNGHVLEAGSCINVRYSTEKRHLCINQLPVDTKQEELLKVVRAMVEGVDSVSLKAGPGINGVSAIVAFSSHHAASMAKKILAEAFKKQFALNIFVKWQIAVKPSLDEPLLLEASPLKRPCLFLTPSQRKAPPPRLTSQTPNLPTSCRAVGGPTAPPSSSSSSSSSSQGHDVSVPLPATLLQKLCEMTGFSQPLYELHYSYTGPDGFLHFTYKVRIPGITLPFTGAVMILPGPSVGGLLEEAQQAAAQQVLHRIYSTQL</sequence>
<dbReference type="EMBL" id="JAGKHQ010000064">
    <property type="protein sequence ID" value="KAG7473065.1"/>
    <property type="molecule type" value="Genomic_DNA"/>
</dbReference>
<dbReference type="PANTHER" id="PTHR21245">
    <property type="entry name" value="HETEROGENEOUS NUCLEAR RIBONUCLEOPROTEIN"/>
    <property type="match status" value="1"/>
</dbReference>
<evidence type="ECO:0000313" key="6">
    <source>
        <dbReference type="EMBL" id="KAG7473065.1"/>
    </source>
</evidence>
<dbReference type="PROSITE" id="PS50137">
    <property type="entry name" value="DS_RBD"/>
    <property type="match status" value="1"/>
</dbReference>
<comment type="caution">
    <text evidence="6">The sequence shown here is derived from an EMBL/GenBank/DDBJ whole genome shotgun (WGS) entry which is preliminary data.</text>
</comment>
<dbReference type="PROSITE" id="PS50102">
    <property type="entry name" value="RRM"/>
    <property type="match status" value="1"/>
</dbReference>
<dbReference type="GO" id="GO:0003723">
    <property type="term" value="F:RNA binding"/>
    <property type="evidence" value="ECO:0007669"/>
    <property type="project" value="UniProtKB-UniRule"/>
</dbReference>
<dbReference type="Proteomes" id="UP000693946">
    <property type="component" value="Unassembled WGS sequence"/>
</dbReference>
<name>A0AAV6PM32_SOLSE</name>
<reference evidence="6 7" key="1">
    <citation type="journal article" date="2021" name="Sci. Rep.">
        <title>Chromosome anchoring in Senegalese sole (Solea senegalensis) reveals sex-associated markers and genome rearrangements in flatfish.</title>
        <authorList>
            <person name="Guerrero-Cozar I."/>
            <person name="Gomez-Garrido J."/>
            <person name="Berbel C."/>
            <person name="Martinez-Blanch J.F."/>
            <person name="Alioto T."/>
            <person name="Claros M.G."/>
            <person name="Gagnaire P.A."/>
            <person name="Manchado M."/>
        </authorList>
    </citation>
    <scope>NUCLEOTIDE SEQUENCE [LARGE SCALE GENOMIC DNA]</scope>
    <source>
        <strain evidence="6">Sse05_10M</strain>
    </source>
</reference>
<feature type="non-terminal residue" evidence="6">
    <location>
        <position position="1"/>
    </location>
</feature>
<gene>
    <name evidence="6" type="ORF">JOB18_018941</name>
</gene>
<dbReference type="Pfam" id="PF14709">
    <property type="entry name" value="DND1_DSRM"/>
    <property type="match status" value="1"/>
</dbReference>
<feature type="region of interest" description="Disordered" evidence="3">
    <location>
        <begin position="192"/>
        <end position="239"/>
    </location>
</feature>
<evidence type="ECO:0000256" key="1">
    <source>
        <dbReference type="ARBA" id="ARBA00022884"/>
    </source>
</evidence>
<dbReference type="SMART" id="SM00360">
    <property type="entry name" value="RRM"/>
    <property type="match status" value="1"/>
</dbReference>
<dbReference type="AlphaFoldDB" id="A0AAV6PM32"/>
<evidence type="ECO:0000256" key="2">
    <source>
        <dbReference type="PROSITE-ProRule" id="PRU00176"/>
    </source>
</evidence>
<dbReference type="Pfam" id="PF00076">
    <property type="entry name" value="RRM_1"/>
    <property type="match status" value="1"/>
</dbReference>
<evidence type="ECO:0000259" key="5">
    <source>
        <dbReference type="PROSITE" id="PS50137"/>
    </source>
</evidence>
<keyword evidence="7" id="KW-1185">Reference proteome</keyword>
<feature type="compositionally biased region" description="Low complexity" evidence="3">
    <location>
        <begin position="226"/>
        <end position="235"/>
    </location>
</feature>
<accession>A0AAV6PM32</accession>
<organism evidence="6 7">
    <name type="scientific">Solea senegalensis</name>
    <name type="common">Senegalese sole</name>
    <dbReference type="NCBI Taxonomy" id="28829"/>
    <lineage>
        <taxon>Eukaryota</taxon>
        <taxon>Metazoa</taxon>
        <taxon>Chordata</taxon>
        <taxon>Craniata</taxon>
        <taxon>Vertebrata</taxon>
        <taxon>Euteleostomi</taxon>
        <taxon>Actinopterygii</taxon>
        <taxon>Neopterygii</taxon>
        <taxon>Teleostei</taxon>
        <taxon>Neoteleostei</taxon>
        <taxon>Acanthomorphata</taxon>
        <taxon>Carangaria</taxon>
        <taxon>Pleuronectiformes</taxon>
        <taxon>Pleuronectoidei</taxon>
        <taxon>Soleidae</taxon>
        <taxon>Solea</taxon>
    </lineage>
</organism>
<keyword evidence="1 2" id="KW-0694">RNA-binding</keyword>
<evidence type="ECO:0000313" key="7">
    <source>
        <dbReference type="Proteomes" id="UP000693946"/>
    </source>
</evidence>
<evidence type="ECO:0000259" key="4">
    <source>
        <dbReference type="PROSITE" id="PS50102"/>
    </source>
</evidence>